<dbReference type="GO" id="GO:0005524">
    <property type="term" value="F:ATP binding"/>
    <property type="evidence" value="ECO:0007669"/>
    <property type="project" value="InterPro"/>
</dbReference>
<sequence>MARMIPPIVAHDAPPGERQVFERLATDPLAEDWTVLHSLALAEHVRQTQGEADFVVVAPGHGIAVIEIKSHARATCLPDGRWQLGNHPPTARSPFQQSNEAMHSIREYLQKRGADLRAVPIVSGVWFTHLRARASLPASPEWHEWQLLDLTDFRTGAARAVLRLLVKGREHLTGRLPTLRQSPGQPSQESAGALTATLRPRFDVTIAAADLRHDRTTQLTAFLGEQYEALDAMAENRSVLFTGPAGSGKTFLALEASRREQARGADGRLLCFNRLLGRHLRASTPASAGLQAGGFHSELLRLTRLTPPPHPDRAFWDELLVTAIDRLLDGDFTRDFLIVDEMQDLARPAYLDVLDLMVKGGLAGGRCLFFGDFERQALYDLEDGRDALRERIPGLAHHRLMTNCRNRPRIGSTVELLAAMSPGYKRFRRDDDGATPRYYWYEAPGEQAAEVIKAIGDLKAEGYELDEIVLLSPRRDGSLAATTTDTWLRQILAAEEGTQPRKGRLRFATIHAYKGLEAPAIILTDIDDASLPGFDALLYVGLTRATDRLSLVGRRSALRPKLEV</sequence>
<dbReference type="InterPro" id="IPR011528">
    <property type="entry name" value="NERD"/>
</dbReference>
<evidence type="ECO:0000313" key="4">
    <source>
        <dbReference type="EMBL" id="BAH47026.1"/>
    </source>
</evidence>
<dbReference type="InterPro" id="IPR049945">
    <property type="entry name" value="AAA_22"/>
</dbReference>
<accession>C1BDH3</accession>
<geneLocation type="plasmid" evidence="4 5">
    <name>pROB02</name>
</geneLocation>
<protein>
    <submittedName>
        <fullName evidence="4">Uncharacterized protein</fullName>
    </submittedName>
</protein>
<evidence type="ECO:0000259" key="1">
    <source>
        <dbReference type="Pfam" id="PF08378"/>
    </source>
</evidence>
<dbReference type="PANTHER" id="PTHR11070:SF2">
    <property type="entry name" value="ATP-DEPENDENT DNA HELICASE SRS2"/>
    <property type="match status" value="1"/>
</dbReference>
<dbReference type="Pfam" id="PF13401">
    <property type="entry name" value="AAA_22"/>
    <property type="match status" value="1"/>
</dbReference>
<organism evidence="4 5">
    <name type="scientific">Rhodococcus opacus (strain B4)</name>
    <dbReference type="NCBI Taxonomy" id="632772"/>
    <lineage>
        <taxon>Bacteria</taxon>
        <taxon>Bacillati</taxon>
        <taxon>Actinomycetota</taxon>
        <taxon>Actinomycetes</taxon>
        <taxon>Mycobacteriales</taxon>
        <taxon>Nocardiaceae</taxon>
        <taxon>Rhodococcus</taxon>
    </lineage>
</organism>
<dbReference type="PANTHER" id="PTHR11070">
    <property type="entry name" value="UVRD / RECB / PCRA DNA HELICASE FAMILY MEMBER"/>
    <property type="match status" value="1"/>
</dbReference>
<feature type="domain" description="NERD" evidence="1">
    <location>
        <begin position="16"/>
        <end position="122"/>
    </location>
</feature>
<dbReference type="GO" id="GO:0016887">
    <property type="term" value="F:ATP hydrolysis activity"/>
    <property type="evidence" value="ECO:0007669"/>
    <property type="project" value="InterPro"/>
</dbReference>
<dbReference type="HOGENOM" id="CLU_024502_0_0_11"/>
<dbReference type="Proteomes" id="UP000002212">
    <property type="component" value="Plasmid pROB02"/>
</dbReference>
<feature type="domain" description="UvrD-like helicase C-terminal" evidence="3">
    <location>
        <begin position="508"/>
        <end position="552"/>
    </location>
</feature>
<dbReference type="InterPro" id="IPR027417">
    <property type="entry name" value="P-loop_NTPase"/>
</dbReference>
<evidence type="ECO:0000313" key="5">
    <source>
        <dbReference type="Proteomes" id="UP000002212"/>
    </source>
</evidence>
<reference evidence="4 5" key="1">
    <citation type="journal article" date="2005" name="J. Biosci. Bioeng.">
        <title>Isolation and characterization of benzene-tolerant Rhodococcus opacus strains.</title>
        <authorList>
            <person name="Na K.S."/>
            <person name="Kuroda A."/>
            <person name="Takiguchi N."/>
            <person name="Ikeda T."/>
            <person name="Ohtake H."/>
            <person name="Kato J."/>
        </authorList>
    </citation>
    <scope>NUCLEOTIDE SEQUENCE [LARGE SCALE GENOMIC DNA]</scope>
    <source>
        <strain evidence="4 5">B4</strain>
        <plasmid evidence="4">pROB02</plasmid>
    </source>
</reference>
<dbReference type="GO" id="GO:0000725">
    <property type="term" value="P:recombinational repair"/>
    <property type="evidence" value="ECO:0007669"/>
    <property type="project" value="TreeGrafter"/>
</dbReference>
<reference evidence="4 5" key="2">
    <citation type="submission" date="2009-03" db="EMBL/GenBank/DDBJ databases">
        <title>Comparison of the complete genome sequences of Rhodococcus erythropolis PR4 and Rhodococcus opacus B4.</title>
        <authorList>
            <person name="Takarada H."/>
            <person name="Sekine M."/>
            <person name="Hosoyama A."/>
            <person name="Yamada R."/>
            <person name="Fujisawa T."/>
            <person name="Omata S."/>
            <person name="Shimizu A."/>
            <person name="Tsukatani N."/>
            <person name="Tanikawa S."/>
            <person name="Fujita N."/>
            <person name="Harayama S."/>
        </authorList>
    </citation>
    <scope>NUCLEOTIDE SEQUENCE [LARGE SCALE GENOMIC DNA]</scope>
    <source>
        <strain evidence="4 5">B4</strain>
        <plasmid evidence="4 5">pROB02</plasmid>
    </source>
</reference>
<dbReference type="KEGG" id="rop:ROP_pROB02-00130"/>
<dbReference type="Pfam" id="PF08378">
    <property type="entry name" value="NERD"/>
    <property type="match status" value="1"/>
</dbReference>
<dbReference type="AlphaFoldDB" id="C1BDH3"/>
<name>C1BDH3_RHOOB</name>
<dbReference type="GO" id="GO:0043138">
    <property type="term" value="F:3'-5' DNA helicase activity"/>
    <property type="evidence" value="ECO:0007669"/>
    <property type="project" value="TreeGrafter"/>
</dbReference>
<dbReference type="Gene3D" id="3.40.50.300">
    <property type="entry name" value="P-loop containing nucleotide triphosphate hydrolases"/>
    <property type="match status" value="2"/>
</dbReference>
<dbReference type="Pfam" id="PF13538">
    <property type="entry name" value="UvrD_C_2"/>
    <property type="match status" value="1"/>
</dbReference>
<evidence type="ECO:0000259" key="2">
    <source>
        <dbReference type="Pfam" id="PF13401"/>
    </source>
</evidence>
<dbReference type="InterPro" id="IPR000212">
    <property type="entry name" value="DNA_helicase_UvrD/REP"/>
</dbReference>
<evidence type="ECO:0000259" key="3">
    <source>
        <dbReference type="Pfam" id="PF13538"/>
    </source>
</evidence>
<proteinExistence type="predicted"/>
<dbReference type="PATRIC" id="fig|632772.20.peg.8386"/>
<dbReference type="SUPFAM" id="SSF52540">
    <property type="entry name" value="P-loop containing nucleoside triphosphate hydrolases"/>
    <property type="match status" value="1"/>
</dbReference>
<dbReference type="InterPro" id="IPR027785">
    <property type="entry name" value="UvrD-like_helicase_C"/>
</dbReference>
<keyword evidence="4" id="KW-0614">Plasmid</keyword>
<dbReference type="GO" id="GO:0003677">
    <property type="term" value="F:DNA binding"/>
    <property type="evidence" value="ECO:0007669"/>
    <property type="project" value="InterPro"/>
</dbReference>
<dbReference type="EMBL" id="AP011117">
    <property type="protein sequence ID" value="BAH47026.1"/>
    <property type="molecule type" value="Genomic_DNA"/>
</dbReference>
<gene>
    <name evidence="4" type="ordered locus">ROP_pROB02-00130</name>
</gene>
<feature type="domain" description="ORC1/DEAH AAA+ ATPase" evidence="2">
    <location>
        <begin position="236"/>
        <end position="356"/>
    </location>
</feature>